<sequence>MTEIVEVRSSAPDPATAQALADLLVTERLAACVQCLSGLASTYRWDGGIQHEQEILLLAKTTAARLPALMARLRAAHPYDVPEILATPTTADAPYAAWVAEQTTAPGG</sequence>
<comment type="similarity">
    <text evidence="1">Belongs to the CutA family.</text>
</comment>
<dbReference type="Gene3D" id="3.30.70.120">
    <property type="match status" value="1"/>
</dbReference>
<dbReference type="Proteomes" id="UP000035763">
    <property type="component" value="Unassembled WGS sequence"/>
</dbReference>
<dbReference type="STRING" id="1193182.BN11_1420013"/>
<keyword evidence="3" id="KW-1185">Reference proteome</keyword>
<dbReference type="EMBL" id="CAJA01000049">
    <property type="protein sequence ID" value="CCH72187.1"/>
    <property type="molecule type" value="Genomic_DNA"/>
</dbReference>
<name>W6JTN6_9MICO</name>
<proteinExistence type="inferred from homology"/>
<protein>
    <submittedName>
        <fullName evidence="2">Divalent-cation tolerance protein CutA</fullName>
    </submittedName>
</protein>
<dbReference type="PANTHER" id="PTHR23419">
    <property type="entry name" value="DIVALENT CATION TOLERANCE CUTA-RELATED"/>
    <property type="match status" value="1"/>
</dbReference>
<dbReference type="GO" id="GO:0010038">
    <property type="term" value="P:response to metal ion"/>
    <property type="evidence" value="ECO:0007669"/>
    <property type="project" value="InterPro"/>
</dbReference>
<dbReference type="PANTHER" id="PTHR23419:SF8">
    <property type="entry name" value="FI09726P"/>
    <property type="match status" value="1"/>
</dbReference>
<dbReference type="Pfam" id="PF03091">
    <property type="entry name" value="CutA1"/>
    <property type="match status" value="1"/>
</dbReference>
<comment type="caution">
    <text evidence="2">The sequence shown here is derived from an EMBL/GenBank/DDBJ whole genome shotgun (WGS) entry which is preliminary data.</text>
</comment>
<reference evidence="2 3" key="1">
    <citation type="journal article" date="2013" name="ISME J.">
        <title>A metabolic model for members of the genus Tetrasphaera involved in enhanced biological phosphorus removal.</title>
        <authorList>
            <person name="Kristiansen R."/>
            <person name="Nguyen H.T.T."/>
            <person name="Saunders A.M."/>
            <person name="Nielsen J.L."/>
            <person name="Wimmer R."/>
            <person name="Le V.Q."/>
            <person name="McIlroy S.J."/>
            <person name="Petrovski S."/>
            <person name="Seviour R.J."/>
            <person name="Calteau A."/>
            <person name="Nielsen K.L."/>
            <person name="Nielsen P.H."/>
        </authorList>
    </citation>
    <scope>NUCLEOTIDE SEQUENCE [LARGE SCALE GENOMIC DNA]</scope>
    <source>
        <strain evidence="2 3">Ben110</strain>
    </source>
</reference>
<evidence type="ECO:0000313" key="2">
    <source>
        <dbReference type="EMBL" id="CCH72187.1"/>
    </source>
</evidence>
<dbReference type="InterPro" id="IPR015867">
    <property type="entry name" value="N-reg_PII/ATP_PRibTrfase_C"/>
</dbReference>
<dbReference type="GO" id="GO:0005507">
    <property type="term" value="F:copper ion binding"/>
    <property type="evidence" value="ECO:0007669"/>
    <property type="project" value="TreeGrafter"/>
</dbReference>
<dbReference type="SUPFAM" id="SSF54913">
    <property type="entry name" value="GlnB-like"/>
    <property type="match status" value="1"/>
</dbReference>
<gene>
    <name evidence="2" type="primary">cutA</name>
    <name evidence="2" type="ORF">BN11_1420013</name>
</gene>
<evidence type="ECO:0000256" key="1">
    <source>
        <dbReference type="ARBA" id="ARBA00010169"/>
    </source>
</evidence>
<dbReference type="RefSeq" id="WP_048697353.1">
    <property type="nucleotide sequence ID" value="NZ_HG764815.1"/>
</dbReference>
<organism evidence="2 3">
    <name type="scientific">Nostocoides australiense Ben110</name>
    <dbReference type="NCBI Taxonomy" id="1193182"/>
    <lineage>
        <taxon>Bacteria</taxon>
        <taxon>Bacillati</taxon>
        <taxon>Actinomycetota</taxon>
        <taxon>Actinomycetes</taxon>
        <taxon>Micrococcales</taxon>
        <taxon>Intrasporangiaceae</taxon>
        <taxon>Nostocoides</taxon>
    </lineage>
</organism>
<accession>W6JTN6</accession>
<dbReference type="InterPro" id="IPR011322">
    <property type="entry name" value="N-reg_PII-like_a/b"/>
</dbReference>
<dbReference type="InterPro" id="IPR004323">
    <property type="entry name" value="Ion_tolerance_CutA"/>
</dbReference>
<evidence type="ECO:0000313" key="3">
    <source>
        <dbReference type="Proteomes" id="UP000035763"/>
    </source>
</evidence>
<dbReference type="AlphaFoldDB" id="W6JTN6"/>
<dbReference type="OrthoDB" id="37622at2"/>